<evidence type="ECO:0000313" key="1">
    <source>
        <dbReference type="EMBL" id="KAL0356480.1"/>
    </source>
</evidence>
<name>A0AAW2PJX3_SESRA</name>
<comment type="caution">
    <text evidence="1">The sequence shown here is derived from an EMBL/GenBank/DDBJ whole genome shotgun (WGS) entry which is preliminary data.</text>
</comment>
<protein>
    <recommendedName>
        <fullName evidence="2">Twin-arginine translocation signal domain-containing protein</fullName>
    </recommendedName>
</protein>
<organism evidence="1">
    <name type="scientific">Sesamum radiatum</name>
    <name type="common">Black benniseed</name>
    <dbReference type="NCBI Taxonomy" id="300843"/>
    <lineage>
        <taxon>Eukaryota</taxon>
        <taxon>Viridiplantae</taxon>
        <taxon>Streptophyta</taxon>
        <taxon>Embryophyta</taxon>
        <taxon>Tracheophyta</taxon>
        <taxon>Spermatophyta</taxon>
        <taxon>Magnoliopsida</taxon>
        <taxon>eudicotyledons</taxon>
        <taxon>Gunneridae</taxon>
        <taxon>Pentapetalae</taxon>
        <taxon>asterids</taxon>
        <taxon>lamiids</taxon>
        <taxon>Lamiales</taxon>
        <taxon>Pedaliaceae</taxon>
        <taxon>Sesamum</taxon>
    </lineage>
</organism>
<proteinExistence type="predicted"/>
<gene>
    <name evidence="1" type="ORF">Sradi_4094900</name>
</gene>
<dbReference type="EMBL" id="JACGWJ010000017">
    <property type="protein sequence ID" value="KAL0356480.1"/>
    <property type="molecule type" value="Genomic_DNA"/>
</dbReference>
<sequence length="67" mass="7415">MGDSGDFRRRIRARRLEGDETRGSSVTVGGKQFARWCAWPDTRRKIFRRRGGGAAAVLVAGGAPVRR</sequence>
<reference evidence="1" key="2">
    <citation type="journal article" date="2024" name="Plant">
        <title>Genomic evolution and insights into agronomic trait innovations of Sesamum species.</title>
        <authorList>
            <person name="Miao H."/>
            <person name="Wang L."/>
            <person name="Qu L."/>
            <person name="Liu H."/>
            <person name="Sun Y."/>
            <person name="Le M."/>
            <person name="Wang Q."/>
            <person name="Wei S."/>
            <person name="Zheng Y."/>
            <person name="Lin W."/>
            <person name="Duan Y."/>
            <person name="Cao H."/>
            <person name="Xiong S."/>
            <person name="Wang X."/>
            <person name="Wei L."/>
            <person name="Li C."/>
            <person name="Ma Q."/>
            <person name="Ju M."/>
            <person name="Zhao R."/>
            <person name="Li G."/>
            <person name="Mu C."/>
            <person name="Tian Q."/>
            <person name="Mei H."/>
            <person name="Zhang T."/>
            <person name="Gao T."/>
            <person name="Zhang H."/>
        </authorList>
    </citation>
    <scope>NUCLEOTIDE SEQUENCE</scope>
    <source>
        <strain evidence="1">G02</strain>
    </source>
</reference>
<accession>A0AAW2PJX3</accession>
<evidence type="ECO:0008006" key="2">
    <source>
        <dbReference type="Google" id="ProtNLM"/>
    </source>
</evidence>
<dbReference type="AlphaFoldDB" id="A0AAW2PJX3"/>
<reference evidence="1" key="1">
    <citation type="submission" date="2020-06" db="EMBL/GenBank/DDBJ databases">
        <authorList>
            <person name="Li T."/>
            <person name="Hu X."/>
            <person name="Zhang T."/>
            <person name="Song X."/>
            <person name="Zhang H."/>
            <person name="Dai N."/>
            <person name="Sheng W."/>
            <person name="Hou X."/>
            <person name="Wei L."/>
        </authorList>
    </citation>
    <scope>NUCLEOTIDE SEQUENCE</scope>
    <source>
        <strain evidence="1">G02</strain>
        <tissue evidence="1">Leaf</tissue>
    </source>
</reference>